<accession>A0A3S9HHK5</accession>
<keyword evidence="1" id="KW-1133">Transmembrane helix</keyword>
<feature type="transmembrane region" description="Helical" evidence="1">
    <location>
        <begin position="120"/>
        <end position="146"/>
    </location>
</feature>
<gene>
    <name evidence="2" type="ORF">EJN92_06000</name>
</gene>
<evidence type="ECO:0000313" key="2">
    <source>
        <dbReference type="EMBL" id="AZP11592.1"/>
    </source>
</evidence>
<feature type="transmembrane region" description="Helical" evidence="1">
    <location>
        <begin position="191"/>
        <end position="209"/>
    </location>
</feature>
<feature type="transmembrane region" description="Helical" evidence="1">
    <location>
        <begin position="346"/>
        <end position="369"/>
    </location>
</feature>
<dbReference type="NCBIfam" id="TIGR00056">
    <property type="entry name" value="MlaE family lipid ABC transporter permease subunit"/>
    <property type="match status" value="1"/>
</dbReference>
<feature type="transmembrane region" description="Helical" evidence="1">
    <location>
        <begin position="261"/>
        <end position="289"/>
    </location>
</feature>
<dbReference type="EMBL" id="CP034464">
    <property type="protein sequence ID" value="AZP11592.1"/>
    <property type="molecule type" value="Genomic_DNA"/>
</dbReference>
<dbReference type="OrthoDB" id="9810518at2"/>
<organism evidence="2 3">
    <name type="scientific">Undibacterium parvum</name>
    <dbReference type="NCBI Taxonomy" id="401471"/>
    <lineage>
        <taxon>Bacteria</taxon>
        <taxon>Pseudomonadati</taxon>
        <taxon>Pseudomonadota</taxon>
        <taxon>Betaproteobacteria</taxon>
        <taxon>Burkholderiales</taxon>
        <taxon>Oxalobacteraceae</taxon>
        <taxon>Undibacterium</taxon>
    </lineage>
</organism>
<dbReference type="InterPro" id="IPR030802">
    <property type="entry name" value="Permease_MalE"/>
</dbReference>
<protein>
    <submittedName>
        <fullName evidence="2">ABC transporter permease</fullName>
    </submittedName>
</protein>
<dbReference type="AlphaFoldDB" id="A0A3S9HHK5"/>
<dbReference type="InterPro" id="IPR003453">
    <property type="entry name" value="ABC_MlaE_roteobac"/>
</dbReference>
<reference evidence="2 3" key="1">
    <citation type="journal article" date="2011" name="Int. J. Syst. Evol. Microbiol.">
        <title>Description of Undibacterium oligocarboniphilum sp. nov., isolated from purified water, and Undibacterium pigrum strain CCUG 49012 as the type strain of Undibacterium parvum sp. nov., and emended descriptions of the genus Undibacterium and the species Undibacterium pigrum.</title>
        <authorList>
            <person name="Eder W."/>
            <person name="Wanner G."/>
            <person name="Ludwig W."/>
            <person name="Busse H.J."/>
            <person name="Ziemke-Kageler F."/>
            <person name="Lang E."/>
        </authorList>
    </citation>
    <scope>NUCLEOTIDE SEQUENCE [LARGE SCALE GENOMIC DNA]</scope>
    <source>
        <strain evidence="2 3">DSM 23061</strain>
    </source>
</reference>
<dbReference type="RefSeq" id="WP_126126977.1">
    <property type="nucleotide sequence ID" value="NZ_CP034464.1"/>
</dbReference>
<keyword evidence="1" id="KW-0812">Transmembrane</keyword>
<keyword evidence="3" id="KW-1185">Reference proteome</keyword>
<comment type="subcellular location">
    <subcellularLocation>
        <location evidence="1">Cell inner membrane</location>
        <topology evidence="1">Multi-pass membrane protein</topology>
    </subcellularLocation>
</comment>
<dbReference type="PANTHER" id="PTHR30188:SF3">
    <property type="entry name" value="ABC TRANSPORTER PERMEASE"/>
    <property type="match status" value="1"/>
</dbReference>
<feature type="transmembrane region" description="Helical" evidence="1">
    <location>
        <begin position="166"/>
        <end position="186"/>
    </location>
</feature>
<name>A0A3S9HHK5_9BURK</name>
<proteinExistence type="inferred from homology"/>
<dbReference type="PANTHER" id="PTHR30188">
    <property type="entry name" value="ABC TRANSPORTER PERMEASE PROTEIN-RELATED"/>
    <property type="match status" value="1"/>
</dbReference>
<dbReference type="Pfam" id="PF02405">
    <property type="entry name" value="MlaE"/>
    <property type="match status" value="1"/>
</dbReference>
<keyword evidence="1" id="KW-0472">Membrane</keyword>
<evidence type="ECO:0000256" key="1">
    <source>
        <dbReference type="RuleBase" id="RU362044"/>
    </source>
</evidence>
<dbReference type="GO" id="GO:0043190">
    <property type="term" value="C:ATP-binding cassette (ABC) transporter complex"/>
    <property type="evidence" value="ECO:0007669"/>
    <property type="project" value="InterPro"/>
</dbReference>
<keyword evidence="1" id="KW-1003">Cell membrane</keyword>
<dbReference type="KEGG" id="upv:EJN92_06000"/>
<feature type="transmembrane region" description="Helical" evidence="1">
    <location>
        <begin position="309"/>
        <end position="334"/>
    </location>
</feature>
<dbReference type="Proteomes" id="UP000275663">
    <property type="component" value="Chromosome"/>
</dbReference>
<dbReference type="GO" id="GO:0005548">
    <property type="term" value="F:phospholipid transporter activity"/>
    <property type="evidence" value="ECO:0007669"/>
    <property type="project" value="TreeGrafter"/>
</dbReference>
<comment type="similarity">
    <text evidence="1">Belongs to the MlaE permease family.</text>
</comment>
<sequence length="374" mass="40224">MLRDAPPTLTLNQDPSASIHVAGAWLVHVVSVKAVMEGLSTQLHELAKQTSLSWDLTGISALDHIGAQMLWQTWGKQRPQNLRVLPVHEGIFERLAQVSTLSVPTSPKPRLTRVMQLGTVMLGFFEHLFSFTALLGQLMLDIGLFIRHPIKGPWKELSANLFRTGFQALGITALVGMLIGVVLSYLSAQQLATFGGDLFIVNILGMSIVRELGPMLAAILIAGRSGSAITAQLGVMRVTEELDAMRVMGIPQGYRLIMPKVLALAIAMPLIVIWTDVMALIGGMLAAQARLGMSPGFFIHKLPEAVSLANYWIGLGKGAVFGVLIALVACHFGLRIKPNTESLGQGTTSSVVVSITVVIIADAIFAIIFSKTGY</sequence>
<keyword evidence="1" id="KW-0997">Cell inner membrane</keyword>
<evidence type="ECO:0000313" key="3">
    <source>
        <dbReference type="Proteomes" id="UP000275663"/>
    </source>
</evidence>